<name>A0A8S5U4P2_9CAUD</name>
<reference evidence="1" key="1">
    <citation type="journal article" date="2021" name="Proc. Natl. Acad. Sci. U.S.A.">
        <title>A Catalog of Tens of Thousands of Viruses from Human Metagenomes Reveals Hidden Associations with Chronic Diseases.</title>
        <authorList>
            <person name="Tisza M.J."/>
            <person name="Buck C.B."/>
        </authorList>
    </citation>
    <scope>NUCLEOTIDE SEQUENCE</scope>
    <source>
        <strain evidence="1">CtPUt3</strain>
    </source>
</reference>
<organism evidence="1">
    <name type="scientific">Siphoviridae sp. ctPUt3</name>
    <dbReference type="NCBI Taxonomy" id="2825485"/>
    <lineage>
        <taxon>Viruses</taxon>
        <taxon>Duplodnaviria</taxon>
        <taxon>Heunggongvirae</taxon>
        <taxon>Uroviricota</taxon>
        <taxon>Caudoviricetes</taxon>
    </lineage>
</organism>
<protein>
    <submittedName>
        <fullName evidence="1">Uncharacterized protein</fullName>
    </submittedName>
</protein>
<proteinExistence type="predicted"/>
<dbReference type="EMBL" id="BK016010">
    <property type="protein sequence ID" value="DAF89423.1"/>
    <property type="molecule type" value="Genomic_DNA"/>
</dbReference>
<evidence type="ECO:0000313" key="1">
    <source>
        <dbReference type="EMBL" id="DAF89423.1"/>
    </source>
</evidence>
<accession>A0A8S5U4P2</accession>
<sequence length="108" mass="12280">MTLRMYCVADWVNYHLYDYTDILTSLRTVQDLTVASESAIIRWDPDDPLAKVDYHPRVAPALPPGVTRWLDLVFDTLPQLAAPGVVEEDAPLMAWWRQWAAEGGSRHA</sequence>